<sequence length="286" mass="31079">MTSRKRAISISSDGSSQSTDVWIQSEASSSSKPIRAARKSTGGKRPREVEPSKSASTRYQYARKSTGGQPPRASGSSDPTPSSSMIPYVPLARAKVTGPHCGLCTNPLPTPYAPIDSIHRFSMRCEHDLHYCCYMAYISQAVAPVGMKDSCPECRESILSDGRYWVRATSHAGEQTPVDITDRVLARLKMVKNAKQQLFFDMLEIRNVVLASALLEGSDPIDVNFQSLTTGISALHICALKNDVPGIEFLLKNGADKDAKTFAGLTPLESARFSNAPDAEKRLLLA</sequence>
<feature type="repeat" description="ANK" evidence="1">
    <location>
        <begin position="230"/>
        <end position="262"/>
    </location>
</feature>
<reference evidence="5" key="1">
    <citation type="submission" date="2023-11" db="EMBL/GenBank/DDBJ databases">
        <authorList>
            <person name="De Vega J J."/>
            <person name="De Vega J J."/>
        </authorList>
    </citation>
    <scope>NUCLEOTIDE SEQUENCE</scope>
</reference>
<evidence type="ECO:0000313" key="6">
    <source>
        <dbReference type="Proteomes" id="UP001295794"/>
    </source>
</evidence>
<evidence type="ECO:0000256" key="3">
    <source>
        <dbReference type="SAM" id="MobiDB-lite"/>
    </source>
</evidence>
<dbReference type="GO" id="GO:0008270">
    <property type="term" value="F:zinc ion binding"/>
    <property type="evidence" value="ECO:0007669"/>
    <property type="project" value="UniProtKB-KW"/>
</dbReference>
<comment type="caution">
    <text evidence="5">The sequence shown here is derived from an EMBL/GenBank/DDBJ whole genome shotgun (WGS) entry which is preliminary data.</text>
</comment>
<dbReference type="InterPro" id="IPR001841">
    <property type="entry name" value="Znf_RING"/>
</dbReference>
<gene>
    <name evidence="5" type="ORF">MYCIT1_LOCUS31429</name>
</gene>
<protein>
    <recommendedName>
        <fullName evidence="4">RING-type domain-containing protein</fullName>
    </recommendedName>
</protein>
<feature type="compositionally biased region" description="Basic residues" evidence="3">
    <location>
        <begin position="35"/>
        <end position="44"/>
    </location>
</feature>
<feature type="compositionally biased region" description="Polar residues" evidence="3">
    <location>
        <begin position="19"/>
        <end position="32"/>
    </location>
</feature>
<keyword evidence="1" id="KW-0040">ANK repeat</keyword>
<proteinExistence type="predicted"/>
<evidence type="ECO:0000256" key="1">
    <source>
        <dbReference type="PROSITE-ProRule" id="PRU00023"/>
    </source>
</evidence>
<dbReference type="SUPFAM" id="SSF57850">
    <property type="entry name" value="RING/U-box"/>
    <property type="match status" value="1"/>
</dbReference>
<keyword evidence="2" id="KW-0479">Metal-binding</keyword>
<dbReference type="PROSITE" id="PS50088">
    <property type="entry name" value="ANK_REPEAT"/>
    <property type="match status" value="1"/>
</dbReference>
<dbReference type="EMBL" id="CAVNYO010000440">
    <property type="protein sequence ID" value="CAK5280791.1"/>
    <property type="molecule type" value="Genomic_DNA"/>
</dbReference>
<dbReference type="PROSITE" id="PS50297">
    <property type="entry name" value="ANK_REP_REGION"/>
    <property type="match status" value="1"/>
</dbReference>
<keyword evidence="2" id="KW-0862">Zinc</keyword>
<evidence type="ECO:0000256" key="2">
    <source>
        <dbReference type="PROSITE-ProRule" id="PRU00175"/>
    </source>
</evidence>
<dbReference type="PROSITE" id="PS50089">
    <property type="entry name" value="ZF_RING_2"/>
    <property type="match status" value="1"/>
</dbReference>
<accession>A0AAD2HRE8</accession>
<dbReference type="InterPro" id="IPR036770">
    <property type="entry name" value="Ankyrin_rpt-contain_sf"/>
</dbReference>
<dbReference type="Proteomes" id="UP001295794">
    <property type="component" value="Unassembled WGS sequence"/>
</dbReference>
<dbReference type="SUPFAM" id="SSF48403">
    <property type="entry name" value="Ankyrin repeat"/>
    <property type="match status" value="1"/>
</dbReference>
<keyword evidence="6" id="KW-1185">Reference proteome</keyword>
<keyword evidence="2" id="KW-0863">Zinc-finger</keyword>
<dbReference type="AlphaFoldDB" id="A0AAD2HRE8"/>
<evidence type="ECO:0000259" key="4">
    <source>
        <dbReference type="PROSITE" id="PS50089"/>
    </source>
</evidence>
<evidence type="ECO:0000313" key="5">
    <source>
        <dbReference type="EMBL" id="CAK5280791.1"/>
    </source>
</evidence>
<organism evidence="5 6">
    <name type="scientific">Mycena citricolor</name>
    <dbReference type="NCBI Taxonomy" id="2018698"/>
    <lineage>
        <taxon>Eukaryota</taxon>
        <taxon>Fungi</taxon>
        <taxon>Dikarya</taxon>
        <taxon>Basidiomycota</taxon>
        <taxon>Agaricomycotina</taxon>
        <taxon>Agaricomycetes</taxon>
        <taxon>Agaricomycetidae</taxon>
        <taxon>Agaricales</taxon>
        <taxon>Marasmiineae</taxon>
        <taxon>Mycenaceae</taxon>
        <taxon>Mycena</taxon>
    </lineage>
</organism>
<dbReference type="Gene3D" id="1.25.40.20">
    <property type="entry name" value="Ankyrin repeat-containing domain"/>
    <property type="match status" value="1"/>
</dbReference>
<dbReference type="InterPro" id="IPR002110">
    <property type="entry name" value="Ankyrin_rpt"/>
</dbReference>
<dbReference type="Pfam" id="PF00023">
    <property type="entry name" value="Ank"/>
    <property type="match status" value="1"/>
</dbReference>
<name>A0AAD2HRE8_9AGAR</name>
<feature type="compositionally biased region" description="Low complexity" evidence="3">
    <location>
        <begin position="9"/>
        <end position="18"/>
    </location>
</feature>
<feature type="region of interest" description="Disordered" evidence="3">
    <location>
        <begin position="1"/>
        <end position="86"/>
    </location>
</feature>
<feature type="compositionally biased region" description="Low complexity" evidence="3">
    <location>
        <begin position="74"/>
        <end position="86"/>
    </location>
</feature>
<feature type="domain" description="RING-type" evidence="4">
    <location>
        <begin position="101"/>
        <end position="155"/>
    </location>
</feature>